<dbReference type="Proteomes" id="UP000828048">
    <property type="component" value="Chromosome 1"/>
</dbReference>
<reference evidence="1 2" key="1">
    <citation type="journal article" date="2021" name="Hortic Res">
        <title>High-quality reference genome and annotation aids understanding of berry development for evergreen blueberry (Vaccinium darrowii).</title>
        <authorList>
            <person name="Yu J."/>
            <person name="Hulse-Kemp A.M."/>
            <person name="Babiker E."/>
            <person name="Staton M."/>
        </authorList>
    </citation>
    <scope>NUCLEOTIDE SEQUENCE [LARGE SCALE GENOMIC DNA]</scope>
    <source>
        <strain evidence="2">cv. NJ 8807/NJ 8810</strain>
        <tissue evidence="1">Young leaf</tissue>
    </source>
</reference>
<dbReference type="EMBL" id="CM037151">
    <property type="protein sequence ID" value="KAH7844690.1"/>
    <property type="molecule type" value="Genomic_DNA"/>
</dbReference>
<gene>
    <name evidence="1" type="ORF">Vadar_030678</name>
</gene>
<protein>
    <submittedName>
        <fullName evidence="1">Uncharacterized protein</fullName>
    </submittedName>
</protein>
<evidence type="ECO:0000313" key="2">
    <source>
        <dbReference type="Proteomes" id="UP000828048"/>
    </source>
</evidence>
<accession>A0ACB7XVX1</accession>
<keyword evidence="2" id="KW-1185">Reference proteome</keyword>
<name>A0ACB7XVX1_9ERIC</name>
<organism evidence="1 2">
    <name type="scientific">Vaccinium darrowii</name>
    <dbReference type="NCBI Taxonomy" id="229202"/>
    <lineage>
        <taxon>Eukaryota</taxon>
        <taxon>Viridiplantae</taxon>
        <taxon>Streptophyta</taxon>
        <taxon>Embryophyta</taxon>
        <taxon>Tracheophyta</taxon>
        <taxon>Spermatophyta</taxon>
        <taxon>Magnoliopsida</taxon>
        <taxon>eudicotyledons</taxon>
        <taxon>Gunneridae</taxon>
        <taxon>Pentapetalae</taxon>
        <taxon>asterids</taxon>
        <taxon>Ericales</taxon>
        <taxon>Ericaceae</taxon>
        <taxon>Vaccinioideae</taxon>
        <taxon>Vaccinieae</taxon>
        <taxon>Vaccinium</taxon>
    </lineage>
</organism>
<sequence>MDDNSSSIHSLPQHIFQPLLIASNSSTPEKALEILTEASRTSDGRSDLASKNILPAVQLFCQNLSYPSSRHLLLLSLKLLRNLCAGELTSQNSFVEHNGVEILLTTLNSVITCDSNFTMIRMGLQVLANVSLAGELHQLAIWDKFFPFMFVQIASIRRRETCDPLCMVIYTCCDGSNELLGKLCGDQGLPILVEIVRTASAVGFGEDWLKLLLSKICLEEHQFPQLFSRLYPVGTFEEGEDVRNDVFVSEQAFLLSIVSEIFNERIGEIPITHDFAMFVIGILKQVVGAVDCVTCAQRDLPTGYTIVDILGYSLTILRDLCAHDSGGVSKVDGSVDVDSLLSSGLLELLLSFLLGLEPPTTIRKTMKQSEDKKGTTSYSSKRCPYKGFRRDIAAVIGNCVYRRKHAQDEMRERNGILLLLQQCVIDEDNPFLREWGIWAVRNLLEGNAENQRVVAELEVQGSVDVPEITGLGLKAGFLGPPVAHRPTSPLAASTSHMTIEVEDAVEALKLKIEGEERESSQLCRLCKQLKKGKRNGTLPKFSTVNAINVYTGGLELMVLRRLFKFMYGSKKLYIVNLRFGLRIMVAAVSRTSADPPLLPFLLLQEDVGFVFCRCNVCFFKCITVDTLEAEVYIVRASNFEVADDPSFPDSDTCANEIGAYAKKNNGLCKKGKKRHLRLEIEPHGDWNNMHSSDTTEGSKFSTSISDIKNFNIVVNGLTINSELSTHVRNKYYGGSKSGQSYYSCSTSGSFSSCGQGTFSGVSNQNRADKASTPTQNQPQSGGSVTRSQFQSGEFKCFKFGELGPWSSDCQKPSGSRNKVLFMEEGCEDDISIYDEAMCEDVGGDN</sequence>
<evidence type="ECO:0000313" key="1">
    <source>
        <dbReference type="EMBL" id="KAH7844690.1"/>
    </source>
</evidence>
<proteinExistence type="predicted"/>
<comment type="caution">
    <text evidence="1">The sequence shown here is derived from an EMBL/GenBank/DDBJ whole genome shotgun (WGS) entry which is preliminary data.</text>
</comment>